<evidence type="ECO:0000313" key="2">
    <source>
        <dbReference type="EMBL" id="NEB08708.1"/>
    </source>
</evidence>
<organism evidence="2 3">
    <name type="scientific">Streptomyces coelicoflavus</name>
    <dbReference type="NCBI Taxonomy" id="285562"/>
    <lineage>
        <taxon>Bacteria</taxon>
        <taxon>Bacillati</taxon>
        <taxon>Actinomycetota</taxon>
        <taxon>Actinomycetes</taxon>
        <taxon>Kitasatosporales</taxon>
        <taxon>Streptomycetaceae</taxon>
        <taxon>Streptomyces</taxon>
    </lineage>
</organism>
<comment type="caution">
    <text evidence="2">The sequence shown here is derived from an EMBL/GenBank/DDBJ whole genome shotgun (WGS) entry which is preliminary data.</text>
</comment>
<dbReference type="Gene3D" id="3.30.420.40">
    <property type="match status" value="1"/>
</dbReference>
<feature type="non-terminal residue" evidence="2">
    <location>
        <position position="1"/>
    </location>
</feature>
<dbReference type="AlphaFoldDB" id="A0A7K3PFG9"/>
<feature type="compositionally biased region" description="Low complexity" evidence="1">
    <location>
        <begin position="1"/>
        <end position="19"/>
    </location>
</feature>
<dbReference type="Proteomes" id="UP000470446">
    <property type="component" value="Unassembled WGS sequence"/>
</dbReference>
<protein>
    <submittedName>
        <fullName evidence="2">ROK family protein</fullName>
    </submittedName>
</protein>
<dbReference type="EMBL" id="JAAGMA010000191">
    <property type="protein sequence ID" value="NEB08708.1"/>
    <property type="molecule type" value="Genomic_DNA"/>
</dbReference>
<sequence length="92" mass="9000">RAAAADGPGAAAADGLRAAGAGGPGSPTEDALRTPVAEGARSAGGVLGAVPTLLGLGVALPGPLDHGRGVLHRVTGFPEWDGYPLRDALERR</sequence>
<dbReference type="InterPro" id="IPR043129">
    <property type="entry name" value="ATPase_NBD"/>
</dbReference>
<feature type="non-terminal residue" evidence="2">
    <location>
        <position position="92"/>
    </location>
</feature>
<name>A0A7K3PFG9_9ACTN</name>
<proteinExistence type="predicted"/>
<reference evidence="2 3" key="1">
    <citation type="submission" date="2020-01" db="EMBL/GenBank/DDBJ databases">
        <title>Insect and environment-associated Actinomycetes.</title>
        <authorList>
            <person name="Currrie C."/>
            <person name="Chevrette M."/>
            <person name="Carlson C."/>
            <person name="Stubbendieck R."/>
            <person name="Wendt-Pienkowski E."/>
        </authorList>
    </citation>
    <scope>NUCLEOTIDE SEQUENCE [LARGE SCALE GENOMIC DNA]</scope>
    <source>
        <strain evidence="2 3">SID14163</strain>
    </source>
</reference>
<gene>
    <name evidence="2" type="ORF">G3I32_07450</name>
</gene>
<evidence type="ECO:0000313" key="3">
    <source>
        <dbReference type="Proteomes" id="UP000470446"/>
    </source>
</evidence>
<dbReference type="SUPFAM" id="SSF53067">
    <property type="entry name" value="Actin-like ATPase domain"/>
    <property type="match status" value="1"/>
</dbReference>
<evidence type="ECO:0000256" key="1">
    <source>
        <dbReference type="SAM" id="MobiDB-lite"/>
    </source>
</evidence>
<feature type="region of interest" description="Disordered" evidence="1">
    <location>
        <begin position="1"/>
        <end position="37"/>
    </location>
</feature>
<accession>A0A7K3PFG9</accession>